<dbReference type="InterPro" id="IPR001138">
    <property type="entry name" value="Zn2Cys6_DnaBD"/>
</dbReference>
<name>A0A6A5SRD9_9PLEO</name>
<dbReference type="GO" id="GO:0000981">
    <property type="term" value="F:DNA-binding transcription factor activity, RNA polymerase II-specific"/>
    <property type="evidence" value="ECO:0007669"/>
    <property type="project" value="InterPro"/>
</dbReference>
<feature type="region of interest" description="Disordered" evidence="5">
    <location>
        <begin position="148"/>
        <end position="175"/>
    </location>
</feature>
<dbReference type="PROSITE" id="PS50048">
    <property type="entry name" value="ZN2_CY6_FUNGAL_2"/>
    <property type="match status" value="2"/>
</dbReference>
<dbReference type="Pfam" id="PF00172">
    <property type="entry name" value="Zn_clus"/>
    <property type="match status" value="2"/>
</dbReference>
<dbReference type="Gene3D" id="4.10.240.10">
    <property type="entry name" value="Zn(2)-C6 fungal-type DNA-binding domain"/>
    <property type="match status" value="2"/>
</dbReference>
<dbReference type="GO" id="GO:0008270">
    <property type="term" value="F:zinc ion binding"/>
    <property type="evidence" value="ECO:0007669"/>
    <property type="project" value="InterPro"/>
</dbReference>
<dbReference type="GO" id="GO:0003677">
    <property type="term" value="F:DNA binding"/>
    <property type="evidence" value="ECO:0007669"/>
    <property type="project" value="UniProtKB-KW"/>
</dbReference>
<dbReference type="PANTHER" id="PTHR47424:SF3">
    <property type="entry name" value="REGULATORY PROTEIN GAL4"/>
    <property type="match status" value="1"/>
</dbReference>
<feature type="region of interest" description="Disordered" evidence="5">
    <location>
        <begin position="226"/>
        <end position="333"/>
    </location>
</feature>
<organism evidence="7 8">
    <name type="scientific">Clathrospora elynae</name>
    <dbReference type="NCBI Taxonomy" id="706981"/>
    <lineage>
        <taxon>Eukaryota</taxon>
        <taxon>Fungi</taxon>
        <taxon>Dikarya</taxon>
        <taxon>Ascomycota</taxon>
        <taxon>Pezizomycotina</taxon>
        <taxon>Dothideomycetes</taxon>
        <taxon>Pleosporomycetidae</taxon>
        <taxon>Pleosporales</taxon>
        <taxon>Diademaceae</taxon>
        <taxon>Clathrospora</taxon>
    </lineage>
</organism>
<feature type="domain" description="Zn(2)-C6 fungal-type" evidence="6">
    <location>
        <begin position="376"/>
        <end position="406"/>
    </location>
</feature>
<keyword evidence="8" id="KW-1185">Reference proteome</keyword>
<feature type="domain" description="Zn(2)-C6 fungal-type" evidence="6">
    <location>
        <begin position="334"/>
        <end position="364"/>
    </location>
</feature>
<dbReference type="InterPro" id="IPR036864">
    <property type="entry name" value="Zn2-C6_fun-type_DNA-bd_sf"/>
</dbReference>
<dbReference type="PANTHER" id="PTHR47424">
    <property type="entry name" value="REGULATORY PROTEIN GAL4"/>
    <property type="match status" value="1"/>
</dbReference>
<reference evidence="7" key="1">
    <citation type="journal article" date="2020" name="Stud. Mycol.">
        <title>101 Dothideomycetes genomes: a test case for predicting lifestyles and emergence of pathogens.</title>
        <authorList>
            <person name="Haridas S."/>
            <person name="Albert R."/>
            <person name="Binder M."/>
            <person name="Bloem J."/>
            <person name="Labutti K."/>
            <person name="Salamov A."/>
            <person name="Andreopoulos B."/>
            <person name="Baker S."/>
            <person name="Barry K."/>
            <person name="Bills G."/>
            <person name="Bluhm B."/>
            <person name="Cannon C."/>
            <person name="Castanera R."/>
            <person name="Culley D."/>
            <person name="Daum C."/>
            <person name="Ezra D."/>
            <person name="Gonzalez J."/>
            <person name="Henrissat B."/>
            <person name="Kuo A."/>
            <person name="Liang C."/>
            <person name="Lipzen A."/>
            <person name="Lutzoni F."/>
            <person name="Magnuson J."/>
            <person name="Mondo S."/>
            <person name="Nolan M."/>
            <person name="Ohm R."/>
            <person name="Pangilinan J."/>
            <person name="Park H.-J."/>
            <person name="Ramirez L."/>
            <person name="Alfaro M."/>
            <person name="Sun H."/>
            <person name="Tritt A."/>
            <person name="Yoshinaga Y."/>
            <person name="Zwiers L.-H."/>
            <person name="Turgeon B."/>
            <person name="Goodwin S."/>
            <person name="Spatafora J."/>
            <person name="Crous P."/>
            <person name="Grigoriev I."/>
        </authorList>
    </citation>
    <scope>NUCLEOTIDE SEQUENCE</scope>
    <source>
        <strain evidence="7">CBS 161.51</strain>
    </source>
</reference>
<dbReference type="CDD" id="cd00067">
    <property type="entry name" value="GAL4"/>
    <property type="match status" value="2"/>
</dbReference>
<keyword evidence="2" id="KW-0238">DNA-binding</keyword>
<evidence type="ECO:0000256" key="3">
    <source>
        <dbReference type="ARBA" id="ARBA00023163"/>
    </source>
</evidence>
<sequence>MEDLEDELDLRYHKGLNPDVYYRCPTLESLEGALRNELERNASSLIPTNVVTEFVFATASTVTIPVTHQPNLEAVIQSADFPQSITVEYALCRDIHGKHRLKAQRAIARSIIEAIQEADGFKYSEHSAQNKEGGDGARLKYVCQDSLQNRDRKRNMKKEKSQESNDSEIEAKKKQHGMLPTYDCGGAIHVKFSLKREAINVVYKHNPIHGQRADGDSLPALATDDSAALEASVSGAKDGKKTRERKRSTKDEVEVDDEFRDPDLDMSTSPEAPKSSAIKKRKKNDDVLAPPDVSRKSSTKKSQKSKQPDSPTKSQKKASIKESSPPPKPVKGKACIRCREKKIKCNEAKPTCDQCRRGLWTCQYEVHGGKKRSKQGCLNCKQRKRKCTEEKPACAHCLRLDEDCEYADDS</sequence>
<accession>A0A6A5SRD9</accession>
<keyword evidence="1" id="KW-0805">Transcription regulation</keyword>
<dbReference type="SUPFAM" id="SSF57701">
    <property type="entry name" value="Zn2/Cys6 DNA-binding domain"/>
    <property type="match status" value="2"/>
</dbReference>
<dbReference type="SMART" id="SM00066">
    <property type="entry name" value="GAL4"/>
    <property type="match status" value="2"/>
</dbReference>
<dbReference type="AlphaFoldDB" id="A0A6A5SRD9"/>
<dbReference type="InterPro" id="IPR051127">
    <property type="entry name" value="Fungal_SecMet_Regulators"/>
</dbReference>
<keyword evidence="4" id="KW-0539">Nucleus</keyword>
<evidence type="ECO:0000313" key="7">
    <source>
        <dbReference type="EMBL" id="KAF1942284.1"/>
    </source>
</evidence>
<evidence type="ECO:0000259" key="6">
    <source>
        <dbReference type="PROSITE" id="PS50048"/>
    </source>
</evidence>
<evidence type="ECO:0000313" key="8">
    <source>
        <dbReference type="Proteomes" id="UP000800038"/>
    </source>
</evidence>
<evidence type="ECO:0000256" key="1">
    <source>
        <dbReference type="ARBA" id="ARBA00023015"/>
    </source>
</evidence>
<proteinExistence type="predicted"/>
<keyword evidence="3" id="KW-0804">Transcription</keyword>
<dbReference type="Proteomes" id="UP000800038">
    <property type="component" value="Unassembled WGS sequence"/>
</dbReference>
<evidence type="ECO:0000256" key="4">
    <source>
        <dbReference type="ARBA" id="ARBA00023242"/>
    </source>
</evidence>
<evidence type="ECO:0000256" key="2">
    <source>
        <dbReference type="ARBA" id="ARBA00023125"/>
    </source>
</evidence>
<gene>
    <name evidence="7" type="ORF">EJ02DRAFT_434176</name>
</gene>
<dbReference type="PROSITE" id="PS00463">
    <property type="entry name" value="ZN2_CY6_FUNGAL_1"/>
    <property type="match status" value="1"/>
</dbReference>
<evidence type="ECO:0000256" key="5">
    <source>
        <dbReference type="SAM" id="MobiDB-lite"/>
    </source>
</evidence>
<dbReference type="EMBL" id="ML976037">
    <property type="protein sequence ID" value="KAF1942284.1"/>
    <property type="molecule type" value="Genomic_DNA"/>
</dbReference>
<dbReference type="OrthoDB" id="3251668at2759"/>
<protein>
    <recommendedName>
        <fullName evidence="6">Zn(2)-C6 fungal-type domain-containing protein</fullName>
    </recommendedName>
</protein>